<keyword evidence="1" id="KW-0812">Transmembrane</keyword>
<keyword evidence="1" id="KW-0472">Membrane</keyword>
<evidence type="ECO:0000313" key="3">
    <source>
        <dbReference type="Proteomes" id="UP000503018"/>
    </source>
</evidence>
<keyword evidence="1" id="KW-1133">Transmembrane helix</keyword>
<accession>A0A6M4AWQ2</accession>
<feature type="transmembrane region" description="Helical" evidence="1">
    <location>
        <begin position="35"/>
        <end position="59"/>
    </location>
</feature>
<gene>
    <name evidence="2" type="ORF">GV829_10115</name>
</gene>
<protein>
    <submittedName>
        <fullName evidence="2">Uncharacterized protein</fullName>
    </submittedName>
</protein>
<dbReference type="KEGG" id="slan:GV829_10115"/>
<reference evidence="2 3" key="1">
    <citation type="submission" date="2020-01" db="EMBL/GenBank/DDBJ databases">
        <title>Sphingomonas sp. strain CSW-10.</title>
        <authorList>
            <person name="Chen W.-M."/>
        </authorList>
    </citation>
    <scope>NUCLEOTIDE SEQUENCE [LARGE SCALE GENOMIC DNA]</scope>
    <source>
        <strain evidence="2 3">CSW-10</strain>
    </source>
</reference>
<name>A0A6M4AWQ2_9SPHN</name>
<dbReference type="RefSeq" id="WP_169946326.1">
    <property type="nucleotide sequence ID" value="NZ_CP053015.1"/>
</dbReference>
<proteinExistence type="predicted"/>
<evidence type="ECO:0000256" key="1">
    <source>
        <dbReference type="SAM" id="Phobius"/>
    </source>
</evidence>
<dbReference type="AlphaFoldDB" id="A0A6M4AWQ2"/>
<dbReference type="EMBL" id="CP053015">
    <property type="protein sequence ID" value="QJQ32752.1"/>
    <property type="molecule type" value="Genomic_DNA"/>
</dbReference>
<sequence length="63" mass="6643">MKIKTAALVAMVCLAITLLFSLSSGFLMGAGSYESFGLMSMIVSVLHFGSLINLAYAFYAAAK</sequence>
<evidence type="ECO:0000313" key="2">
    <source>
        <dbReference type="EMBL" id="QJQ32752.1"/>
    </source>
</evidence>
<organism evidence="2 3">
    <name type="scientific">Sphingomonas lacunae</name>
    <dbReference type="NCBI Taxonomy" id="2698828"/>
    <lineage>
        <taxon>Bacteria</taxon>
        <taxon>Pseudomonadati</taxon>
        <taxon>Pseudomonadota</taxon>
        <taxon>Alphaproteobacteria</taxon>
        <taxon>Sphingomonadales</taxon>
        <taxon>Sphingomonadaceae</taxon>
        <taxon>Sphingomonas</taxon>
    </lineage>
</organism>
<keyword evidence="3" id="KW-1185">Reference proteome</keyword>
<dbReference type="Proteomes" id="UP000503018">
    <property type="component" value="Chromosome"/>
</dbReference>